<evidence type="ECO:0000313" key="3">
    <source>
        <dbReference type="Proteomes" id="UP001309876"/>
    </source>
</evidence>
<dbReference type="AlphaFoldDB" id="A0AAN7T646"/>
<keyword evidence="3" id="KW-1185">Reference proteome</keyword>
<dbReference type="Proteomes" id="UP001309876">
    <property type="component" value="Unassembled WGS sequence"/>
</dbReference>
<protein>
    <recommendedName>
        <fullName evidence="1">AB hydrolase-1 domain-containing protein</fullName>
    </recommendedName>
</protein>
<evidence type="ECO:0000313" key="2">
    <source>
        <dbReference type="EMBL" id="KAK5090289.1"/>
    </source>
</evidence>
<name>A0AAN7T646_9EURO</name>
<organism evidence="2 3">
    <name type="scientific">Lithohypha guttulata</name>
    <dbReference type="NCBI Taxonomy" id="1690604"/>
    <lineage>
        <taxon>Eukaryota</taxon>
        <taxon>Fungi</taxon>
        <taxon>Dikarya</taxon>
        <taxon>Ascomycota</taxon>
        <taxon>Pezizomycotina</taxon>
        <taxon>Eurotiomycetes</taxon>
        <taxon>Chaetothyriomycetidae</taxon>
        <taxon>Chaetothyriales</taxon>
        <taxon>Trichomeriaceae</taxon>
        <taxon>Lithohypha</taxon>
    </lineage>
</organism>
<dbReference type="PANTHER" id="PTHR12277:SF81">
    <property type="entry name" value="PROTEIN ABHD13"/>
    <property type="match status" value="1"/>
</dbReference>
<dbReference type="Pfam" id="PF12697">
    <property type="entry name" value="Abhydrolase_6"/>
    <property type="match status" value="1"/>
</dbReference>
<feature type="domain" description="AB hydrolase-1" evidence="1">
    <location>
        <begin position="129"/>
        <end position="384"/>
    </location>
</feature>
<dbReference type="InterPro" id="IPR029058">
    <property type="entry name" value="AB_hydrolase_fold"/>
</dbReference>
<dbReference type="EMBL" id="JAVRRJ010000001">
    <property type="protein sequence ID" value="KAK5090289.1"/>
    <property type="molecule type" value="Genomic_DNA"/>
</dbReference>
<reference evidence="2 3" key="1">
    <citation type="submission" date="2023-08" db="EMBL/GenBank/DDBJ databases">
        <title>Black Yeasts Isolated from many extreme environments.</title>
        <authorList>
            <person name="Coleine C."/>
            <person name="Stajich J.E."/>
            <person name="Selbmann L."/>
        </authorList>
    </citation>
    <scope>NUCLEOTIDE SEQUENCE [LARGE SCALE GENOMIC DNA]</scope>
    <source>
        <strain evidence="2 3">CCFEE 5910</strain>
    </source>
</reference>
<comment type="caution">
    <text evidence="2">The sequence shown here is derived from an EMBL/GenBank/DDBJ whole genome shotgun (WGS) entry which is preliminary data.</text>
</comment>
<proteinExistence type="predicted"/>
<dbReference type="PANTHER" id="PTHR12277">
    <property type="entry name" value="ALPHA/BETA HYDROLASE DOMAIN-CONTAINING PROTEIN"/>
    <property type="match status" value="1"/>
</dbReference>
<gene>
    <name evidence="2" type="ORF">LTR05_000461</name>
</gene>
<dbReference type="InterPro" id="IPR000073">
    <property type="entry name" value="AB_hydrolase_1"/>
</dbReference>
<accession>A0AAN7T646</accession>
<evidence type="ECO:0000259" key="1">
    <source>
        <dbReference type="Pfam" id="PF12697"/>
    </source>
</evidence>
<dbReference type="Gene3D" id="3.40.50.1820">
    <property type="entry name" value="alpha/beta hydrolase"/>
    <property type="match status" value="1"/>
</dbReference>
<sequence length="405" mass="45377">MSSNWLRHCFLGLALSGGVYVAALIALTIPIVQKNATYAHNVNPALWQNVSNVEQFGFIHHQVQPFTIKSTDNVTLYAWHILPTHLYREHKDALTQQSDFGVKPFEKAADTVGFRLLLENPNSKAIVSFHGNAAHLGSSYRPATYQQLLSTSTPEHPVHVVAFDYRGFGTSTGTPSERGVIDDGIAVVSALCGKPPTFAQLNRHSEGSPSAPALDPSQIILVGQSLGTFVSTATLYRWTIELQQASLRALILLASFSSLPKLLDSYSIKGFTPPILSPLTPYPFMQTWFRKRIVDKWDLASRLQEMIMLKDLKLDVTMMHAKDDWEIPYREGYTNWLAVEEAVNSTGTFTKTHDDLAHPEFSRTWTSDDGAKRVRWDKVRHGGHNRIPTSEHLKVVLYDILERAQ</sequence>
<dbReference type="SUPFAM" id="SSF53474">
    <property type="entry name" value="alpha/beta-Hydrolases"/>
    <property type="match status" value="1"/>
</dbReference>